<dbReference type="AlphaFoldDB" id="D4N6Z0"/>
<reference evidence="1" key="1">
    <citation type="journal article" date="2010" name="Environ. Microbiol.">
        <title>Homologues of nitrite reductases in ammonia-oxidizing archaea: diversity and genomic context.</title>
        <authorList>
            <person name="Bartossek R."/>
            <person name="Nicol G.W."/>
            <person name="Lanzen A."/>
            <person name="Klenk H.P."/>
            <person name="Schleper C."/>
        </authorList>
    </citation>
    <scope>NUCLEOTIDE SEQUENCE</scope>
</reference>
<sequence>MNTKFPVFVIIASMLTIAAYCSSINSVIAVSTVTETWTCIQLTSSPNSANCTLTRSGISSDYNCNYDTSTKKWTCDKAKTTSGTPNQIPGSEIVRKFTDSQIPLGLKSALDSAIQTSPPRHAPNTSFGN</sequence>
<gene>
    <name evidence="1" type="ORF">29d5orf28</name>
</gene>
<name>D4N6Z0_9CREN</name>
<evidence type="ECO:0000313" key="1">
    <source>
        <dbReference type="EMBL" id="ACY24476.1"/>
    </source>
</evidence>
<organism evidence="1">
    <name type="scientific">uncultured crenarchaeote 29d5</name>
    <dbReference type="NCBI Taxonomy" id="684057"/>
    <lineage>
        <taxon>Archaea</taxon>
        <taxon>Thermoproteota</taxon>
        <taxon>environmental samples</taxon>
    </lineage>
</organism>
<proteinExistence type="predicted"/>
<dbReference type="EMBL" id="GU059106">
    <property type="protein sequence ID" value="ACY24476.1"/>
    <property type="molecule type" value="Genomic_DNA"/>
</dbReference>
<protein>
    <submittedName>
        <fullName evidence="1">Uncharacterized protein</fullName>
    </submittedName>
</protein>
<accession>D4N6Z0</accession>